<sequence length="395" mass="44629">MVPASSSRPLQEQTSCQFSGESCSTASNHYRKVISHIFGRNKKCTVGIPEYVWIHYCRKHYQRARYRTAEWPFRQCDLAVDTIQNMRSWGGVESFNLQLRRRETWRTARRDDNNTCGENDIGNQDEAMLEVKKQDQKSRRPFPNTGFGFFTPINKVDKVEHTNPAAKAEASGSGYEADEEGDGNKTPVCTAPPEKGIKRKRATIEKRSPSIIPRPVPDWLHTRVGSNKSFDEILSVLCDLRTHLMQLVREEQTPHFPDIEILPNLRPSTAASRCTNPRTKCRITRPTLPPPLTMIDVPALNNGLGPLISPSAQILTRRRAASYTPFTFLQAHQPKLPHVKLTHEPTLALVQIAALVNKAPDLAQPPRRRLVQVMKLAGMTRATYLSILLVAEQLV</sequence>
<keyword evidence="3" id="KW-1185">Reference proteome</keyword>
<comment type="caution">
    <text evidence="2">The sequence shown here is derived from an EMBL/GenBank/DDBJ whole genome shotgun (WGS) entry which is preliminary data.</text>
</comment>
<proteinExistence type="predicted"/>
<dbReference type="STRING" id="1658172.A0A1B7NY21"/>
<protein>
    <recommendedName>
        <fullName evidence="4">ORP1</fullName>
    </recommendedName>
</protein>
<dbReference type="OrthoDB" id="4161595at2759"/>
<reference evidence="2 3" key="1">
    <citation type="submission" date="2015-07" db="EMBL/GenBank/DDBJ databases">
        <title>Emmonsia species relationships and genome sequence.</title>
        <authorList>
            <person name="Cuomo C.A."/>
            <person name="Schwartz I.S."/>
            <person name="Kenyon C."/>
            <person name="de Hoog G.S."/>
            <person name="Govender N.P."/>
            <person name="Botha A."/>
            <person name="Moreno L."/>
            <person name="de Vries M."/>
            <person name="Munoz J.F."/>
            <person name="Stielow J.B."/>
        </authorList>
    </citation>
    <scope>NUCLEOTIDE SEQUENCE [LARGE SCALE GENOMIC DNA]</scope>
    <source>
        <strain evidence="2 3">CBS 136260</strain>
    </source>
</reference>
<evidence type="ECO:0000313" key="3">
    <source>
        <dbReference type="Proteomes" id="UP000091918"/>
    </source>
</evidence>
<name>A0A1B7NY21_9EURO</name>
<dbReference type="Proteomes" id="UP000091918">
    <property type="component" value="Unassembled WGS sequence"/>
</dbReference>
<evidence type="ECO:0000313" key="2">
    <source>
        <dbReference type="EMBL" id="OAX81671.1"/>
    </source>
</evidence>
<evidence type="ECO:0008006" key="4">
    <source>
        <dbReference type="Google" id="ProtNLM"/>
    </source>
</evidence>
<organism evidence="2 3">
    <name type="scientific">Emergomyces africanus</name>
    <dbReference type="NCBI Taxonomy" id="1955775"/>
    <lineage>
        <taxon>Eukaryota</taxon>
        <taxon>Fungi</taxon>
        <taxon>Dikarya</taxon>
        <taxon>Ascomycota</taxon>
        <taxon>Pezizomycotina</taxon>
        <taxon>Eurotiomycetes</taxon>
        <taxon>Eurotiomycetidae</taxon>
        <taxon>Onygenales</taxon>
        <taxon>Ajellomycetaceae</taxon>
        <taxon>Emergomyces</taxon>
    </lineage>
</organism>
<feature type="region of interest" description="Disordered" evidence="1">
    <location>
        <begin position="164"/>
        <end position="193"/>
    </location>
</feature>
<gene>
    <name evidence="2" type="ORF">ACJ72_03984</name>
</gene>
<dbReference type="AlphaFoldDB" id="A0A1B7NY21"/>
<evidence type="ECO:0000256" key="1">
    <source>
        <dbReference type="SAM" id="MobiDB-lite"/>
    </source>
</evidence>
<accession>A0A1B7NY21</accession>
<dbReference type="EMBL" id="LGUA01000431">
    <property type="protein sequence ID" value="OAX81671.1"/>
    <property type="molecule type" value="Genomic_DNA"/>
</dbReference>